<comment type="caution">
    <text evidence="3">The sequence shown here is derived from an EMBL/GenBank/DDBJ whole genome shotgun (WGS) entry which is preliminary data.</text>
</comment>
<evidence type="ECO:0000313" key="4">
    <source>
        <dbReference type="Proteomes" id="UP000218231"/>
    </source>
</evidence>
<name>A0A2A2JBC5_9BILA</name>
<evidence type="ECO:0000256" key="1">
    <source>
        <dbReference type="SAM" id="Coils"/>
    </source>
</evidence>
<feature type="coiled-coil region" evidence="1">
    <location>
        <begin position="200"/>
        <end position="309"/>
    </location>
</feature>
<gene>
    <name evidence="3" type="ORF">WR25_10762</name>
</gene>
<evidence type="ECO:0000313" key="3">
    <source>
        <dbReference type="EMBL" id="PAV59056.1"/>
    </source>
</evidence>
<proteinExistence type="predicted"/>
<dbReference type="Gene3D" id="2.170.140.10">
    <property type="entry name" value="Chitin binding domain"/>
    <property type="match status" value="1"/>
</dbReference>
<dbReference type="OrthoDB" id="5861391at2759"/>
<dbReference type="SUPFAM" id="SSF57625">
    <property type="entry name" value="Invertebrate chitin-binding proteins"/>
    <property type="match status" value="1"/>
</dbReference>
<evidence type="ECO:0000256" key="2">
    <source>
        <dbReference type="SAM" id="MobiDB-lite"/>
    </source>
</evidence>
<accession>A0A2A2JBC5</accession>
<dbReference type="InterPro" id="IPR036508">
    <property type="entry name" value="Chitin-bd_dom_sf"/>
</dbReference>
<dbReference type="AlphaFoldDB" id="A0A2A2JBC5"/>
<dbReference type="STRING" id="2018661.A0A2A2JBC5"/>
<dbReference type="EMBL" id="LIAE01010543">
    <property type="protein sequence ID" value="PAV59056.1"/>
    <property type="molecule type" value="Genomic_DNA"/>
</dbReference>
<reference evidence="3 4" key="1">
    <citation type="journal article" date="2017" name="Curr. Biol.">
        <title>Genome architecture and evolution of a unichromosomal asexual nematode.</title>
        <authorList>
            <person name="Fradin H."/>
            <person name="Zegar C."/>
            <person name="Gutwein M."/>
            <person name="Lucas J."/>
            <person name="Kovtun M."/>
            <person name="Corcoran D."/>
            <person name="Baugh L.R."/>
            <person name="Kiontke K."/>
            <person name="Gunsalus K."/>
            <person name="Fitch D.H."/>
            <person name="Piano F."/>
        </authorList>
    </citation>
    <scope>NUCLEOTIDE SEQUENCE [LARGE SCALE GENOMIC DNA]</scope>
    <source>
        <strain evidence="3">PF1309</strain>
    </source>
</reference>
<sequence length="594" mass="69334">MVYEEVQVCRDRAPEIRLTKKLRKTTQIPKIKDRPPTLTATATTPKQVEEFVFSTRKPRPKSPKGGTTKKNPTEPPREHRWRTNPPAPSPTPITRSPMRITTARPMPKSTKILPSTLQPDYTVKYNGQDDEEKRKELQRFRVIQAIERAREMEKIKDKADKEKIEKEKKRKILEEKVKNKKVLDKQSKIKGEFDHHQRLVDEERRELIESQLQAQKLAQNQIQEAQRKAAEEQRQKELLLIEEMRRRQHEAAMRARQEAERLLQAQRELEQRQEEEQERRKLEAQLREREAIEREKANMQRMILLEREKTQYSRYATTPMSYVYTNHEPDQIIRFTTTTEVPWITSDGSWIPPSDWQRVDSLELEIPQQVVDEPDLPMVLSGCHLHADCPLSYEHDTLCEHPFDNSLYLQCSPLLGRKGRWVTRECPTTLVFLPDLARCDMPRQTKTGEALIPKLPSENYIQWKGNRIIESNPPIQKIPVVHPPTTPHPSPIYNTIDTFPRDLLPHFGPPTIKPQPINTDYLDVDFSMIHPLFPRVQPSFLTNTGNPVGSPFRDSDNVTTIGEIVKPMIKSVALKHTNMFLDRILSDDARKGRP</sequence>
<protein>
    <recommendedName>
        <fullName evidence="5">Chitin-binding type-2 domain-containing protein</fullName>
    </recommendedName>
</protein>
<keyword evidence="4" id="KW-1185">Reference proteome</keyword>
<feature type="region of interest" description="Disordered" evidence="2">
    <location>
        <begin position="27"/>
        <end position="98"/>
    </location>
</feature>
<feature type="compositionally biased region" description="Low complexity" evidence="2">
    <location>
        <begin position="36"/>
        <end position="45"/>
    </location>
</feature>
<evidence type="ECO:0008006" key="5">
    <source>
        <dbReference type="Google" id="ProtNLM"/>
    </source>
</evidence>
<dbReference type="Pfam" id="PF17380">
    <property type="entry name" value="DUF5401"/>
    <property type="match status" value="1"/>
</dbReference>
<dbReference type="GO" id="GO:0008061">
    <property type="term" value="F:chitin binding"/>
    <property type="evidence" value="ECO:0007669"/>
    <property type="project" value="InterPro"/>
</dbReference>
<keyword evidence="1" id="KW-0175">Coiled coil</keyword>
<dbReference type="Proteomes" id="UP000218231">
    <property type="component" value="Unassembled WGS sequence"/>
</dbReference>
<feature type="coiled-coil region" evidence="1">
    <location>
        <begin position="142"/>
        <end position="176"/>
    </location>
</feature>
<organism evidence="3 4">
    <name type="scientific">Diploscapter pachys</name>
    <dbReference type="NCBI Taxonomy" id="2018661"/>
    <lineage>
        <taxon>Eukaryota</taxon>
        <taxon>Metazoa</taxon>
        <taxon>Ecdysozoa</taxon>
        <taxon>Nematoda</taxon>
        <taxon>Chromadorea</taxon>
        <taxon>Rhabditida</taxon>
        <taxon>Rhabditina</taxon>
        <taxon>Rhabditomorpha</taxon>
        <taxon>Rhabditoidea</taxon>
        <taxon>Rhabditidae</taxon>
        <taxon>Diploscapter</taxon>
    </lineage>
</organism>